<sequence>MAVTALDGYGANLTLVTDHKWGVWSGSANLNAAAATFNRVDVRRPSLALTANSSTVNISELSAFTEKAFWKPPPVFHKRHNVRHISA</sequence>
<reference evidence="1 2" key="1">
    <citation type="submission" date="2018-06" db="EMBL/GenBank/DDBJ databases">
        <authorList>
            <consortium name="Pathogen Informatics"/>
            <person name="Doyle S."/>
        </authorList>
    </citation>
    <scope>NUCLEOTIDE SEQUENCE [LARGE SCALE GENOMIC DNA]</scope>
    <source>
        <strain evidence="1 2">NCTC8500</strain>
    </source>
</reference>
<evidence type="ECO:0000313" key="2">
    <source>
        <dbReference type="Proteomes" id="UP000254429"/>
    </source>
</evidence>
<gene>
    <name evidence="1" type="primary">yicH_2</name>
    <name evidence="1" type="ORF">NCTC8500_05764</name>
</gene>
<dbReference type="AlphaFoldDB" id="A0A377E1G8"/>
<name>A0A377E1G8_ECOLX</name>
<dbReference type="EMBL" id="UGFG01000001">
    <property type="protein sequence ID" value="STM41827.1"/>
    <property type="molecule type" value="Genomic_DNA"/>
</dbReference>
<accession>A0A377E1G8</accession>
<proteinExistence type="predicted"/>
<protein>
    <submittedName>
        <fullName evidence="1">AsmA family protein</fullName>
    </submittedName>
</protein>
<dbReference type="Proteomes" id="UP000254429">
    <property type="component" value="Unassembled WGS sequence"/>
</dbReference>
<evidence type="ECO:0000313" key="1">
    <source>
        <dbReference type="EMBL" id="STM41827.1"/>
    </source>
</evidence>
<organism evidence="1 2">
    <name type="scientific">Escherichia coli</name>
    <dbReference type="NCBI Taxonomy" id="562"/>
    <lineage>
        <taxon>Bacteria</taxon>
        <taxon>Pseudomonadati</taxon>
        <taxon>Pseudomonadota</taxon>
        <taxon>Gammaproteobacteria</taxon>
        <taxon>Enterobacterales</taxon>
        <taxon>Enterobacteriaceae</taxon>
        <taxon>Escherichia</taxon>
    </lineage>
</organism>